<dbReference type="Proteomes" id="UP000009319">
    <property type="component" value="Unassembled WGS sequence"/>
</dbReference>
<protein>
    <recommendedName>
        <fullName evidence="4">Transmembrane protein</fullName>
    </recommendedName>
</protein>
<organism evidence="2 3">
    <name type="scientific">Rhizobium mesoamericanum STM3625</name>
    <dbReference type="NCBI Taxonomy" id="1211777"/>
    <lineage>
        <taxon>Bacteria</taxon>
        <taxon>Pseudomonadati</taxon>
        <taxon>Pseudomonadota</taxon>
        <taxon>Alphaproteobacteria</taxon>
        <taxon>Hyphomicrobiales</taxon>
        <taxon>Rhizobiaceae</taxon>
        <taxon>Rhizobium/Agrobacterium group</taxon>
        <taxon>Rhizobium</taxon>
    </lineage>
</organism>
<keyword evidence="1" id="KW-0812">Transmembrane</keyword>
<dbReference type="AlphaFoldDB" id="K0PYA6"/>
<keyword evidence="1" id="KW-0472">Membrane</keyword>
<dbReference type="EMBL" id="CANI01000025">
    <property type="protein sequence ID" value="CCM76645.1"/>
    <property type="molecule type" value="Genomic_DNA"/>
</dbReference>
<feature type="transmembrane region" description="Helical" evidence="1">
    <location>
        <begin position="93"/>
        <end position="113"/>
    </location>
</feature>
<proteinExistence type="predicted"/>
<evidence type="ECO:0000313" key="3">
    <source>
        <dbReference type="Proteomes" id="UP000009319"/>
    </source>
</evidence>
<accession>K0PYA6</accession>
<evidence type="ECO:0000313" key="2">
    <source>
        <dbReference type="EMBL" id="CCM76645.1"/>
    </source>
</evidence>
<comment type="caution">
    <text evidence="2">The sequence shown here is derived from an EMBL/GenBank/DDBJ whole genome shotgun (WGS) entry which is preliminary data.</text>
</comment>
<evidence type="ECO:0008006" key="4">
    <source>
        <dbReference type="Google" id="ProtNLM"/>
    </source>
</evidence>
<keyword evidence="1" id="KW-1133">Transmembrane helix</keyword>
<dbReference type="HOGENOM" id="CLU_1947103_0_0_5"/>
<dbReference type="eggNOG" id="COG2304">
    <property type="taxonomic scope" value="Bacteria"/>
</dbReference>
<reference evidence="2 3" key="1">
    <citation type="journal article" date="2013" name="Genome Announc.">
        <title>Draft Genome Sequence of Rhizobium mesoamericanum STM3625, a Nitrogen-Fixing Symbiont of Mimosa pudica Isolated in French Guiana (South America).</title>
        <authorList>
            <person name="Moulin L."/>
            <person name="Mornico D."/>
            <person name="Melkonian R."/>
            <person name="Klonowska A."/>
        </authorList>
    </citation>
    <scope>NUCLEOTIDE SEQUENCE [LARGE SCALE GENOMIC DNA]</scope>
    <source>
        <strain evidence="2 3">STM3625</strain>
    </source>
</reference>
<name>K0PYA6_9HYPH</name>
<dbReference type="STRING" id="1211777.BN77_3669"/>
<keyword evidence="3" id="KW-1185">Reference proteome</keyword>
<gene>
    <name evidence="2" type="ORF">BN77_3669</name>
</gene>
<sequence length="129" mass="14019">MFVEDEFVVRRLRVSRVTITLLVAFFSFAASILMTLGLVTTVYAEDGQSRHMFVQLAASHTAAAPTATAAEVIAQTSTSMKWPQTATRADDQILRGIVTLLAALTAASGLAVWRRRVRGIFAGTVYDAR</sequence>
<feature type="transmembrane region" description="Helical" evidence="1">
    <location>
        <begin position="21"/>
        <end position="44"/>
    </location>
</feature>
<evidence type="ECO:0000256" key="1">
    <source>
        <dbReference type="SAM" id="Phobius"/>
    </source>
</evidence>